<keyword evidence="8" id="KW-1185">Reference proteome</keyword>
<accession>A0A1H8WXR8</accession>
<dbReference type="GO" id="GO:0015562">
    <property type="term" value="F:efflux transmembrane transporter activity"/>
    <property type="evidence" value="ECO:0007669"/>
    <property type="project" value="TreeGrafter"/>
</dbReference>
<keyword evidence="3" id="KW-0813">Transport</keyword>
<dbReference type="InterPro" id="IPR058792">
    <property type="entry name" value="Beta-barrel_RND_2"/>
</dbReference>
<feature type="domain" description="CusB-like beta-barrel" evidence="5">
    <location>
        <begin position="216"/>
        <end position="288"/>
    </location>
</feature>
<dbReference type="GO" id="GO:1990281">
    <property type="term" value="C:efflux pump complex"/>
    <property type="evidence" value="ECO:0007669"/>
    <property type="project" value="TreeGrafter"/>
</dbReference>
<dbReference type="SUPFAM" id="SSF111369">
    <property type="entry name" value="HlyD-like secretion proteins"/>
    <property type="match status" value="1"/>
</dbReference>
<dbReference type="EMBL" id="FODT01000014">
    <property type="protein sequence ID" value="SEP32293.1"/>
    <property type="molecule type" value="Genomic_DNA"/>
</dbReference>
<dbReference type="RefSeq" id="WP_092686169.1">
    <property type="nucleotide sequence ID" value="NZ_FODT01000014.1"/>
</dbReference>
<dbReference type="InterPro" id="IPR058625">
    <property type="entry name" value="MdtA-like_BSH"/>
</dbReference>
<comment type="subcellular location">
    <subcellularLocation>
        <location evidence="1">Cell envelope</location>
    </subcellularLocation>
</comment>
<evidence type="ECO:0000313" key="8">
    <source>
        <dbReference type="Proteomes" id="UP000199615"/>
    </source>
</evidence>
<sequence length="368" mass="39510">MLAHPIFDGFIRLFIGLLIAFAAIGLAGCNDKQVKKERSDRPVLVETVHYIAASPERSFVGTVRPRIETDIGFRVSGKVAKRLVEVGQTVEIDQPLALLDQTDLKLQTEQSEAEHRAAKGVLAQATASENRVRELRAKGWATEAQMDQAHAAADEARARFARAERSVDLTRNALSYASLIADTRGVITATLIDAGQVVAAGQPAFRVARFGEKEAVVAIPETLVGRAKQGEARVTLWSEPGKTYAAKLREIAPMADPATRTYLAKFLLPDADDRVSLGMTATLTLADSATDRVARLPLSALFNQGGASSIYVVDGSGQVTLKPVTVKAYETDHVVISGGVEEGAKVVVLGVQKLDPAERVRIVSSLSF</sequence>
<dbReference type="Pfam" id="PF25917">
    <property type="entry name" value="BSH_RND"/>
    <property type="match status" value="1"/>
</dbReference>
<comment type="similarity">
    <text evidence="2">Belongs to the membrane fusion protein (MFP) (TC 8.A.1) family.</text>
</comment>
<dbReference type="Gene3D" id="1.10.287.470">
    <property type="entry name" value="Helix hairpin bin"/>
    <property type="match status" value="1"/>
</dbReference>
<evidence type="ECO:0000256" key="1">
    <source>
        <dbReference type="ARBA" id="ARBA00004196"/>
    </source>
</evidence>
<evidence type="ECO:0000259" key="4">
    <source>
        <dbReference type="Pfam" id="PF25917"/>
    </source>
</evidence>
<evidence type="ECO:0000256" key="3">
    <source>
        <dbReference type="ARBA" id="ARBA00022448"/>
    </source>
</evidence>
<dbReference type="AlphaFoldDB" id="A0A1H8WXR8"/>
<gene>
    <name evidence="7" type="ORF">SAMN05444123_114106</name>
</gene>
<dbReference type="Proteomes" id="UP000199615">
    <property type="component" value="Unassembled WGS sequence"/>
</dbReference>
<feature type="domain" description="Multidrug resistance protein MdtA-like C-terminal permuted SH3" evidence="6">
    <location>
        <begin position="304"/>
        <end position="353"/>
    </location>
</feature>
<proteinExistence type="inferred from homology"/>
<dbReference type="PANTHER" id="PTHR30469">
    <property type="entry name" value="MULTIDRUG RESISTANCE PROTEIN MDTA"/>
    <property type="match status" value="1"/>
</dbReference>
<evidence type="ECO:0000313" key="7">
    <source>
        <dbReference type="EMBL" id="SEP32293.1"/>
    </source>
</evidence>
<organism evidence="7 8">
    <name type="scientific">Rhodopseudomonas pseudopalustris</name>
    <dbReference type="NCBI Taxonomy" id="1513892"/>
    <lineage>
        <taxon>Bacteria</taxon>
        <taxon>Pseudomonadati</taxon>
        <taxon>Pseudomonadota</taxon>
        <taxon>Alphaproteobacteria</taxon>
        <taxon>Hyphomicrobiales</taxon>
        <taxon>Nitrobacteraceae</taxon>
        <taxon>Rhodopseudomonas</taxon>
    </lineage>
</organism>
<evidence type="ECO:0000259" key="5">
    <source>
        <dbReference type="Pfam" id="PF25954"/>
    </source>
</evidence>
<name>A0A1H8WXR8_9BRAD</name>
<dbReference type="NCBIfam" id="TIGR01730">
    <property type="entry name" value="RND_mfp"/>
    <property type="match status" value="1"/>
</dbReference>
<dbReference type="Gene3D" id="2.40.420.20">
    <property type="match status" value="1"/>
</dbReference>
<dbReference type="Gene3D" id="2.40.50.100">
    <property type="match status" value="1"/>
</dbReference>
<dbReference type="Pfam" id="PF25954">
    <property type="entry name" value="Beta-barrel_RND_2"/>
    <property type="match status" value="1"/>
</dbReference>
<dbReference type="OrthoDB" id="9813967at2"/>
<feature type="domain" description="Multidrug resistance protein MdtA-like barrel-sandwich hybrid" evidence="4">
    <location>
        <begin position="70"/>
        <end position="207"/>
    </location>
</feature>
<protein>
    <submittedName>
        <fullName evidence="7">RND family efflux transporter, MFP subunit</fullName>
    </submittedName>
</protein>
<dbReference type="InterPro" id="IPR006143">
    <property type="entry name" value="RND_pump_MFP"/>
</dbReference>
<reference evidence="8" key="1">
    <citation type="submission" date="2016-10" db="EMBL/GenBank/DDBJ databases">
        <authorList>
            <person name="Varghese N."/>
            <person name="Submissions S."/>
        </authorList>
    </citation>
    <scope>NUCLEOTIDE SEQUENCE [LARGE SCALE GENOMIC DNA]</scope>
    <source>
        <strain evidence="8">DSM 123</strain>
    </source>
</reference>
<dbReference type="PANTHER" id="PTHR30469:SF18">
    <property type="entry name" value="RESISTANCE-NODULATION-CELL DIVISION (RND) EFFLUX MEMBRANE FUSION PROTEIN-RELATED"/>
    <property type="match status" value="1"/>
</dbReference>
<dbReference type="Gene3D" id="2.40.30.170">
    <property type="match status" value="1"/>
</dbReference>
<dbReference type="InterPro" id="IPR058627">
    <property type="entry name" value="MdtA-like_C"/>
</dbReference>
<evidence type="ECO:0000259" key="6">
    <source>
        <dbReference type="Pfam" id="PF25967"/>
    </source>
</evidence>
<evidence type="ECO:0000256" key="2">
    <source>
        <dbReference type="ARBA" id="ARBA00009477"/>
    </source>
</evidence>
<dbReference type="Pfam" id="PF25967">
    <property type="entry name" value="RND-MFP_C"/>
    <property type="match status" value="1"/>
</dbReference>